<dbReference type="Gene3D" id="2.170.120.30">
    <property type="match status" value="1"/>
</dbReference>
<sequence length="320" mass="35411">MNKIFANNTLLKILSFIIAIVLWAYIIIIIDAPTEKTFRDVPITTVNEQVISDRGYSIEKLSVQTSSVKIEGSRKVIAKFDSSNIIAKLDFSDVNASKLTSEGVITVNLSVSSEFGDIVSFTPSAVDVHVESTKYKDVDIKYTHSGDVMDGYVSGDISLSQDKIRVFGAQSNIDNVSYASVNIDFINTDYSAYIDGKLKQDCQVKLFDSNGKELTEKDKRWIWNNTPVIQAECPLYKVKSVKVVPNADYTLSGVTLKCEPGEIKIYGDNNSIENYSQIQTEPVTLSSFENGHEITSKLVLPSWAKTVDNVSEVKISANSN</sequence>
<reference evidence="2 3" key="1">
    <citation type="submission" date="2017-04" db="EMBL/GenBank/DDBJ databases">
        <title>Monoglobus pectinilyticus 14 draft genome.</title>
        <authorList>
            <person name="Kim C."/>
            <person name="Rosendale D.I."/>
            <person name="Kelly W.J."/>
            <person name="Tannock G.W."/>
            <person name="Patchett M.L."/>
            <person name="Jordens J.Z."/>
        </authorList>
    </citation>
    <scope>NUCLEOTIDE SEQUENCE [LARGE SCALE GENOMIC DNA]</scope>
    <source>
        <strain evidence="2 3">14</strain>
    </source>
</reference>
<evidence type="ECO:0000256" key="1">
    <source>
        <dbReference type="SAM" id="Phobius"/>
    </source>
</evidence>
<dbReference type="AlphaFoldDB" id="A0A2K9P0V3"/>
<dbReference type="PANTHER" id="PTHR37804:SF1">
    <property type="entry name" value="CDAA REGULATORY PROTEIN CDAR"/>
    <property type="match status" value="1"/>
</dbReference>
<dbReference type="PANTHER" id="PTHR37804">
    <property type="entry name" value="CDAA REGULATORY PROTEIN CDAR"/>
    <property type="match status" value="1"/>
</dbReference>
<gene>
    <name evidence="2" type="ORF">B9O19_00275</name>
</gene>
<keyword evidence="1" id="KW-0472">Membrane</keyword>
<dbReference type="InterPro" id="IPR053154">
    <property type="entry name" value="c-di-AMP_regulator"/>
</dbReference>
<proteinExistence type="predicted"/>
<dbReference type="InterPro" id="IPR012505">
    <property type="entry name" value="YbbR"/>
</dbReference>
<dbReference type="EMBL" id="CP020991">
    <property type="protein sequence ID" value="AUO18459.1"/>
    <property type="molecule type" value="Genomic_DNA"/>
</dbReference>
<organism evidence="2 3">
    <name type="scientific">Monoglobus pectinilyticus</name>
    <dbReference type="NCBI Taxonomy" id="1981510"/>
    <lineage>
        <taxon>Bacteria</taxon>
        <taxon>Bacillati</taxon>
        <taxon>Bacillota</taxon>
        <taxon>Clostridia</taxon>
        <taxon>Monoglobales</taxon>
        <taxon>Monoglobaceae</taxon>
        <taxon>Monoglobus</taxon>
    </lineage>
</organism>
<feature type="transmembrane region" description="Helical" evidence="1">
    <location>
        <begin position="9"/>
        <end position="30"/>
    </location>
</feature>
<protein>
    <submittedName>
        <fullName evidence="2">YbbR family protein</fullName>
    </submittedName>
</protein>
<name>A0A2K9P0V3_9FIRM</name>
<evidence type="ECO:0000313" key="3">
    <source>
        <dbReference type="Proteomes" id="UP000235589"/>
    </source>
</evidence>
<dbReference type="Gene3D" id="2.170.120.40">
    <property type="entry name" value="YbbR-like domain"/>
    <property type="match status" value="1"/>
</dbReference>
<keyword evidence="1" id="KW-0812">Transmembrane</keyword>
<dbReference type="Proteomes" id="UP000235589">
    <property type="component" value="Chromosome"/>
</dbReference>
<keyword evidence="1" id="KW-1133">Transmembrane helix</keyword>
<dbReference type="Pfam" id="PF07949">
    <property type="entry name" value="YbbR"/>
    <property type="match status" value="2"/>
</dbReference>
<keyword evidence="3" id="KW-1185">Reference proteome</keyword>
<accession>A0A2K9P0V3</accession>
<dbReference type="RefSeq" id="WP_102364757.1">
    <property type="nucleotide sequence ID" value="NZ_CP020991.1"/>
</dbReference>
<dbReference type="GeneID" id="98061704"/>
<evidence type="ECO:0000313" key="2">
    <source>
        <dbReference type="EMBL" id="AUO18459.1"/>
    </source>
</evidence>
<dbReference type="KEGG" id="mpec:B9O19_00275"/>
<dbReference type="OrthoDB" id="2111604at2"/>